<comment type="caution">
    <text evidence="3">The sequence shown here is derived from an EMBL/GenBank/DDBJ whole genome shotgun (WGS) entry which is preliminary data.</text>
</comment>
<comment type="similarity">
    <text evidence="1">Belongs to the GST superfamily. NadH family.</text>
</comment>
<dbReference type="GO" id="GO:0016853">
    <property type="term" value="F:isomerase activity"/>
    <property type="evidence" value="ECO:0007669"/>
    <property type="project" value="UniProtKB-KW"/>
</dbReference>
<dbReference type="SUPFAM" id="SSF52833">
    <property type="entry name" value="Thioredoxin-like"/>
    <property type="match status" value="1"/>
</dbReference>
<dbReference type="RefSeq" id="WP_380252259.1">
    <property type="nucleotide sequence ID" value="NZ_JBHUII010000004.1"/>
</dbReference>
<dbReference type="InterPro" id="IPR044087">
    <property type="entry name" value="NahD-like"/>
</dbReference>
<gene>
    <name evidence="3" type="ORF">ACFSKO_10595</name>
</gene>
<dbReference type="CDD" id="cd03022">
    <property type="entry name" value="DsbA_HCCA_Iso"/>
    <property type="match status" value="1"/>
</dbReference>
<dbReference type="InterPro" id="IPR036249">
    <property type="entry name" value="Thioredoxin-like_sf"/>
</dbReference>
<organism evidence="3 4">
    <name type="scientific">Kiloniella antarctica</name>
    <dbReference type="NCBI Taxonomy" id="1550907"/>
    <lineage>
        <taxon>Bacteria</taxon>
        <taxon>Pseudomonadati</taxon>
        <taxon>Pseudomonadota</taxon>
        <taxon>Alphaproteobacteria</taxon>
        <taxon>Rhodospirillales</taxon>
        <taxon>Kiloniellaceae</taxon>
        <taxon>Kiloniella</taxon>
    </lineage>
</organism>
<dbReference type="PANTHER" id="PTHR42943">
    <property type="entry name" value="GLUTATHIONE S-TRANSFERASE KAPPA"/>
    <property type="match status" value="1"/>
</dbReference>
<evidence type="ECO:0000256" key="1">
    <source>
        <dbReference type="PIRNR" id="PIRNR006386"/>
    </source>
</evidence>
<dbReference type="InterPro" id="IPR051924">
    <property type="entry name" value="GST_Kappa/NadH"/>
</dbReference>
<dbReference type="PANTHER" id="PTHR42943:SF4">
    <property type="entry name" value="C2H2-TYPE DOMAIN-CONTAINING PROTEIN"/>
    <property type="match status" value="1"/>
</dbReference>
<protein>
    <recommendedName>
        <fullName evidence="1">2-hydroxychromene-2-carboxylate isomerase</fullName>
        <ecNumber evidence="1">5.99.1.4</ecNumber>
    </recommendedName>
</protein>
<evidence type="ECO:0000259" key="2">
    <source>
        <dbReference type="Pfam" id="PF01323"/>
    </source>
</evidence>
<dbReference type="Gene3D" id="3.40.30.10">
    <property type="entry name" value="Glutaredoxin"/>
    <property type="match status" value="1"/>
</dbReference>
<dbReference type="Pfam" id="PF01323">
    <property type="entry name" value="DSBA"/>
    <property type="match status" value="1"/>
</dbReference>
<proteinExistence type="inferred from homology"/>
<dbReference type="EC" id="5.99.1.4" evidence="1"/>
<dbReference type="Proteomes" id="UP001597294">
    <property type="component" value="Unassembled WGS sequence"/>
</dbReference>
<keyword evidence="1 3" id="KW-0413">Isomerase</keyword>
<evidence type="ECO:0000313" key="3">
    <source>
        <dbReference type="EMBL" id="MFD2206065.1"/>
    </source>
</evidence>
<dbReference type="InterPro" id="IPR014440">
    <property type="entry name" value="HCCAis_GSTk"/>
</dbReference>
<keyword evidence="4" id="KW-1185">Reference proteome</keyword>
<dbReference type="PIRSF" id="PIRSF006386">
    <property type="entry name" value="HCCAis_GSTk"/>
    <property type="match status" value="1"/>
</dbReference>
<reference evidence="4" key="1">
    <citation type="journal article" date="2019" name="Int. J. Syst. Evol. Microbiol.">
        <title>The Global Catalogue of Microorganisms (GCM) 10K type strain sequencing project: providing services to taxonomists for standard genome sequencing and annotation.</title>
        <authorList>
            <consortium name="The Broad Institute Genomics Platform"/>
            <consortium name="The Broad Institute Genome Sequencing Center for Infectious Disease"/>
            <person name="Wu L."/>
            <person name="Ma J."/>
        </authorList>
    </citation>
    <scope>NUCLEOTIDE SEQUENCE [LARGE SCALE GENOMIC DNA]</scope>
    <source>
        <strain evidence="4">CGMCC 4.7192</strain>
    </source>
</reference>
<feature type="domain" description="DSBA-like thioredoxin" evidence="2">
    <location>
        <begin position="3"/>
        <end position="202"/>
    </location>
</feature>
<name>A0ABW5BMB3_9PROT</name>
<sequence>MKTIDYYYSTRSNFTYLGADRLNILAQKYNRKIVHRPILLSVTMPAIGGQSFDTRPTMLRNYAMNDALRCAEYLQIPLLREPIHHDGPVELPSGIVIAAQRAKKRGDDGDLDLLSLKVVEALWRDDRDIADEDVIFELCETAGYNDIKALISEALSPGVQAELDRNCREAIMRGVIGAPTYFVDGENFYGQDRLEFVEHALAR</sequence>
<dbReference type="InterPro" id="IPR001853">
    <property type="entry name" value="DSBA-like_thioredoxin_dom"/>
</dbReference>
<comment type="catalytic activity">
    <reaction evidence="1">
        <text>2-hydroxychromene-2-carboxylate = (3E)-4-(2-hydroxyphenyl)-2-oxobut-3-enoate</text>
        <dbReference type="Rhea" id="RHEA:27401"/>
        <dbReference type="ChEBI" id="CHEBI:59350"/>
        <dbReference type="ChEBI" id="CHEBI:59353"/>
        <dbReference type="EC" id="5.99.1.4"/>
    </reaction>
</comment>
<evidence type="ECO:0000313" key="4">
    <source>
        <dbReference type="Proteomes" id="UP001597294"/>
    </source>
</evidence>
<dbReference type="EMBL" id="JBHUII010000004">
    <property type="protein sequence ID" value="MFD2206065.1"/>
    <property type="molecule type" value="Genomic_DNA"/>
</dbReference>
<accession>A0ABW5BMB3</accession>